<keyword evidence="9 10" id="KW-1208">Phospholipid metabolism</keyword>
<comment type="catalytic activity">
    <reaction evidence="10">
        <text>an acyl phosphate + sn-glycerol 3-phosphate = a 1-acyl-sn-glycero-3-phosphate + phosphate</text>
        <dbReference type="Rhea" id="RHEA:34075"/>
        <dbReference type="ChEBI" id="CHEBI:43474"/>
        <dbReference type="ChEBI" id="CHEBI:57597"/>
        <dbReference type="ChEBI" id="CHEBI:57970"/>
        <dbReference type="ChEBI" id="CHEBI:59918"/>
        <dbReference type="EC" id="2.3.1.275"/>
    </reaction>
</comment>
<comment type="caution">
    <text evidence="11">The sequence shown here is derived from an EMBL/GenBank/DDBJ whole genome shotgun (WGS) entry which is preliminary data.</text>
</comment>
<keyword evidence="6 10" id="KW-0443">Lipid metabolism</keyword>
<evidence type="ECO:0000256" key="1">
    <source>
        <dbReference type="ARBA" id="ARBA00022475"/>
    </source>
</evidence>
<dbReference type="InterPro" id="IPR003811">
    <property type="entry name" value="G3P_acylTferase_PlsY"/>
</dbReference>
<evidence type="ECO:0000256" key="3">
    <source>
        <dbReference type="ARBA" id="ARBA00022679"/>
    </source>
</evidence>
<accession>A0A6I3SD65</accession>
<keyword evidence="7 10" id="KW-0472">Membrane</keyword>
<reference evidence="11 12" key="1">
    <citation type="submission" date="2019-11" db="EMBL/GenBank/DDBJ databases">
        <title>Whole-genome sequence of a the green, strictly anaerobic photosynthetic bacterium Heliobacillus mobilis DSM 6151.</title>
        <authorList>
            <person name="Kyndt J.A."/>
            <person name="Meyer T.E."/>
        </authorList>
    </citation>
    <scope>NUCLEOTIDE SEQUENCE [LARGE SCALE GENOMIC DNA]</scope>
    <source>
        <strain evidence="11 12">DSM 6151</strain>
    </source>
</reference>
<keyword evidence="11" id="KW-0012">Acyltransferase</keyword>
<evidence type="ECO:0000256" key="8">
    <source>
        <dbReference type="ARBA" id="ARBA00023209"/>
    </source>
</evidence>
<dbReference type="Pfam" id="PF02660">
    <property type="entry name" value="G3P_acyltransf"/>
    <property type="match status" value="1"/>
</dbReference>
<dbReference type="NCBIfam" id="TIGR00023">
    <property type="entry name" value="glycerol-3-phosphate 1-O-acyltransferase PlsY"/>
    <property type="match status" value="1"/>
</dbReference>
<dbReference type="GO" id="GO:0043772">
    <property type="term" value="F:acyl-phosphate glycerol-3-phosphate acyltransferase activity"/>
    <property type="evidence" value="ECO:0007669"/>
    <property type="project" value="UniProtKB-UniRule"/>
</dbReference>
<dbReference type="EMBL" id="WNKU01000001">
    <property type="protein sequence ID" value="MTV47495.1"/>
    <property type="molecule type" value="Genomic_DNA"/>
</dbReference>
<dbReference type="OrthoDB" id="9777124at2"/>
<evidence type="ECO:0000256" key="10">
    <source>
        <dbReference type="HAMAP-Rule" id="MF_01043"/>
    </source>
</evidence>
<dbReference type="PANTHER" id="PTHR30309:SF0">
    <property type="entry name" value="GLYCEROL-3-PHOSPHATE ACYLTRANSFERASE-RELATED"/>
    <property type="match status" value="1"/>
</dbReference>
<feature type="transmembrane region" description="Helical" evidence="10">
    <location>
        <begin position="75"/>
        <end position="93"/>
    </location>
</feature>
<gene>
    <name evidence="10" type="primary">plsY</name>
    <name evidence="11" type="ORF">GJ688_00695</name>
</gene>
<dbReference type="HAMAP" id="MF_01043">
    <property type="entry name" value="PlsY"/>
    <property type="match status" value="1"/>
</dbReference>
<evidence type="ECO:0000256" key="2">
    <source>
        <dbReference type="ARBA" id="ARBA00022516"/>
    </source>
</evidence>
<name>A0A6I3SD65_HELMO</name>
<feature type="transmembrane region" description="Helical" evidence="10">
    <location>
        <begin position="105"/>
        <end position="133"/>
    </location>
</feature>
<comment type="similarity">
    <text evidence="10">Belongs to the PlsY family.</text>
</comment>
<evidence type="ECO:0000256" key="4">
    <source>
        <dbReference type="ARBA" id="ARBA00022692"/>
    </source>
</evidence>
<comment type="subcellular location">
    <subcellularLocation>
        <location evidence="10">Cell membrane</location>
        <topology evidence="10">Multi-pass membrane protein</topology>
    </subcellularLocation>
</comment>
<sequence length="196" mass="20508">MDWSSLGLILLSFFLGSIPFAYLAGKAKGIDIRKHGSGNIGATNAFRVLGATMGAAVLLLDAGKAALATWLGQPYGGTMAVLAGLAAILGHTFSPFMKFKGGKGVASAAGVVLTIAPLIALICLAAFALAVYLTSYVSVGSILAAVLLPVLMYFLGKPVAYQVFALAVSLFVIYRHRSNIKRLMEGTENPIRRKTT</sequence>
<comment type="function">
    <text evidence="10">Catalyzes the transfer of an acyl group from acyl-phosphate (acyl-PO(4)) to glycerol-3-phosphate (G3P) to form lysophosphatidic acid (LPA). This enzyme utilizes acyl-phosphate as fatty acyl donor, but not acyl-CoA or acyl-ACP.</text>
</comment>
<proteinExistence type="inferred from homology"/>
<evidence type="ECO:0000256" key="5">
    <source>
        <dbReference type="ARBA" id="ARBA00022989"/>
    </source>
</evidence>
<organism evidence="11 12">
    <name type="scientific">Heliobacterium mobile</name>
    <name type="common">Heliobacillus mobilis</name>
    <dbReference type="NCBI Taxonomy" id="28064"/>
    <lineage>
        <taxon>Bacteria</taxon>
        <taxon>Bacillati</taxon>
        <taxon>Bacillota</taxon>
        <taxon>Clostridia</taxon>
        <taxon>Eubacteriales</taxon>
        <taxon>Heliobacteriaceae</taxon>
        <taxon>Heliobacterium</taxon>
    </lineage>
</organism>
<comment type="pathway">
    <text evidence="10">Lipid metabolism; phospholipid metabolism.</text>
</comment>
<dbReference type="Proteomes" id="UP000430670">
    <property type="component" value="Unassembled WGS sequence"/>
</dbReference>
<feature type="transmembrane region" description="Helical" evidence="10">
    <location>
        <begin position="153"/>
        <end position="174"/>
    </location>
</feature>
<evidence type="ECO:0000313" key="12">
    <source>
        <dbReference type="Proteomes" id="UP000430670"/>
    </source>
</evidence>
<keyword evidence="12" id="KW-1185">Reference proteome</keyword>
<dbReference type="SMART" id="SM01207">
    <property type="entry name" value="G3P_acyltransf"/>
    <property type="match status" value="1"/>
</dbReference>
<keyword evidence="1 10" id="KW-1003">Cell membrane</keyword>
<protein>
    <recommendedName>
        <fullName evidence="10">Glycerol-3-phosphate acyltransferase</fullName>
    </recommendedName>
    <alternativeName>
        <fullName evidence="10">Acyl-PO4 G3P acyltransferase</fullName>
    </alternativeName>
    <alternativeName>
        <fullName evidence="10">Acyl-phosphate--glycerol-3-phosphate acyltransferase</fullName>
    </alternativeName>
    <alternativeName>
        <fullName evidence="10">G3P acyltransferase</fullName>
        <shortName evidence="10">GPAT</shortName>
        <ecNumber evidence="10">2.3.1.275</ecNumber>
    </alternativeName>
    <alternativeName>
        <fullName evidence="10">Lysophosphatidic acid synthase</fullName>
        <shortName evidence="10">LPA synthase</shortName>
    </alternativeName>
</protein>
<feature type="transmembrane region" description="Helical" evidence="10">
    <location>
        <begin position="6"/>
        <end position="24"/>
    </location>
</feature>
<comment type="subunit">
    <text evidence="10">Probably interacts with PlsX.</text>
</comment>
<keyword evidence="3 10" id="KW-0808">Transferase</keyword>
<keyword evidence="2 10" id="KW-0444">Lipid biosynthesis</keyword>
<feature type="transmembrane region" description="Helical" evidence="10">
    <location>
        <begin position="45"/>
        <end position="63"/>
    </location>
</feature>
<evidence type="ECO:0000256" key="6">
    <source>
        <dbReference type="ARBA" id="ARBA00023098"/>
    </source>
</evidence>
<keyword evidence="8 10" id="KW-0594">Phospholipid biosynthesis</keyword>
<evidence type="ECO:0000256" key="7">
    <source>
        <dbReference type="ARBA" id="ARBA00023136"/>
    </source>
</evidence>
<dbReference type="EC" id="2.3.1.275" evidence="10"/>
<evidence type="ECO:0000256" key="9">
    <source>
        <dbReference type="ARBA" id="ARBA00023264"/>
    </source>
</evidence>
<dbReference type="PANTHER" id="PTHR30309">
    <property type="entry name" value="INNER MEMBRANE PROTEIN YGIH"/>
    <property type="match status" value="1"/>
</dbReference>
<keyword evidence="4 10" id="KW-0812">Transmembrane</keyword>
<dbReference type="GO" id="GO:0008654">
    <property type="term" value="P:phospholipid biosynthetic process"/>
    <property type="evidence" value="ECO:0007669"/>
    <property type="project" value="UniProtKB-UniRule"/>
</dbReference>
<dbReference type="AlphaFoldDB" id="A0A6I3SD65"/>
<keyword evidence="5 10" id="KW-1133">Transmembrane helix</keyword>
<evidence type="ECO:0000313" key="11">
    <source>
        <dbReference type="EMBL" id="MTV47495.1"/>
    </source>
</evidence>
<dbReference type="GO" id="GO:0005886">
    <property type="term" value="C:plasma membrane"/>
    <property type="evidence" value="ECO:0007669"/>
    <property type="project" value="UniProtKB-SubCell"/>
</dbReference>
<dbReference type="UniPathway" id="UPA00085"/>